<dbReference type="Proteomes" id="UP000439678">
    <property type="component" value="Unassembled WGS sequence"/>
</dbReference>
<feature type="transmembrane region" description="Helical" evidence="1">
    <location>
        <begin position="272"/>
        <end position="293"/>
    </location>
</feature>
<accession>A0A6A8UDQ6</accession>
<organism evidence="4 5">
    <name type="scientific">Streptococcus salivarius</name>
    <dbReference type="NCBI Taxonomy" id="1304"/>
    <lineage>
        <taxon>Bacteria</taxon>
        <taxon>Bacillati</taxon>
        <taxon>Bacillota</taxon>
        <taxon>Bacilli</taxon>
        <taxon>Lactobacillales</taxon>
        <taxon>Streptococcaceae</taxon>
        <taxon>Streptococcus</taxon>
    </lineage>
</organism>
<sequence>MKKGLLWLGLVLAMILTIGACDIAKASDSDNEVSYSIPSYKGHLAIHEDGGATFTQEVTYDFSSSYNGQYVTLGSVKPLPKGFNIEENPTVTVSDKAEKITTENGVETVFTKRQIRVESEKLKDGIKLKVYNPGAYDKVVLKVTWQIKHMLDLYSDVAALNWFPISDWDNSIEHVDFTVTGLDAAKGDLYAHTGFFNKKPTVTRTPDGFKIHIDDLAPKGKLELHAYWPMTKTLKEANASYIKNEAHKTTFLKKEAHIVRMGVFFRFLSFQLIPSLIIIVTLMGILFFIWLLISTRLPDFPKNARLYEAPNNLAPLVVAKSIYNQSFDKISLKEEKGPLSFGHMIQATILDLLDRGHIVSKSSTLAVIQKEGLSTFEETFIDMMFDGRSEITKGDIFSRYYLDKKELSTKFKKAKSTVEREKIKDIGLKVKAQFSSDVYKLSKEVDREVRNLGLVKIYREFTPLEKRLSLYSHLSFAFAFVVSFVSGLFFAIAFGASLSVFYFFAIIPIFLLWLIVTRIVKKRRKRCLDKATIDTYYQWYSFRNMIKSIPSFKQTEIDAIVLWNRILVYATLYGYAKKVTETLKKYHIHLSNPSLESTLDSDTSFNTYVASQMLQGYISNSDTVSSFSINSNSGSGGFGGGGFSGGGGGGGGGAF</sequence>
<gene>
    <name evidence="4" type="ORF">GMC65_02575</name>
</gene>
<feature type="transmembrane region" description="Helical" evidence="1">
    <location>
        <begin position="500"/>
        <end position="520"/>
    </location>
</feature>
<keyword evidence="1" id="KW-0812">Transmembrane</keyword>
<dbReference type="RefSeq" id="WP_060971276.1">
    <property type="nucleotide sequence ID" value="NZ_JADNDA010000004.1"/>
</dbReference>
<dbReference type="EMBL" id="WMYO01000002">
    <property type="protein sequence ID" value="MTR27258.1"/>
    <property type="molecule type" value="Genomic_DNA"/>
</dbReference>
<feature type="domain" description="DUF2207" evidence="2">
    <location>
        <begin position="36"/>
        <end position="228"/>
    </location>
</feature>
<evidence type="ECO:0000313" key="5">
    <source>
        <dbReference type="Proteomes" id="UP000439678"/>
    </source>
</evidence>
<feature type="domain" description="Predicted membrane protein YciQ-like C-terminal" evidence="3">
    <location>
        <begin position="307"/>
        <end position="583"/>
    </location>
</feature>
<dbReference type="Pfam" id="PF20990">
    <property type="entry name" value="DUF2207_C"/>
    <property type="match status" value="1"/>
</dbReference>
<dbReference type="AlphaFoldDB" id="A0A6A8UDQ6"/>
<evidence type="ECO:0000259" key="2">
    <source>
        <dbReference type="Pfam" id="PF09972"/>
    </source>
</evidence>
<proteinExistence type="predicted"/>
<evidence type="ECO:0000313" key="4">
    <source>
        <dbReference type="EMBL" id="MTR27258.1"/>
    </source>
</evidence>
<feature type="transmembrane region" description="Helical" evidence="1">
    <location>
        <begin position="474"/>
        <end position="494"/>
    </location>
</feature>
<comment type="caution">
    <text evidence="4">The sequence shown here is derived from an EMBL/GenBank/DDBJ whole genome shotgun (WGS) entry which is preliminary data.</text>
</comment>
<evidence type="ECO:0000256" key="1">
    <source>
        <dbReference type="SAM" id="Phobius"/>
    </source>
</evidence>
<dbReference type="InterPro" id="IPR018702">
    <property type="entry name" value="DUF2207"/>
</dbReference>
<dbReference type="PROSITE" id="PS51257">
    <property type="entry name" value="PROKAR_LIPOPROTEIN"/>
    <property type="match status" value="1"/>
</dbReference>
<dbReference type="InterPro" id="IPR048389">
    <property type="entry name" value="YciQ-like_C"/>
</dbReference>
<keyword evidence="1" id="KW-1133">Transmembrane helix</keyword>
<protein>
    <submittedName>
        <fullName evidence="4">DUF2207 domain-containing protein</fullName>
    </submittedName>
</protein>
<keyword evidence="1" id="KW-0472">Membrane</keyword>
<name>A0A6A8UDQ6_STRSL</name>
<dbReference type="Pfam" id="PF09972">
    <property type="entry name" value="DUF2207"/>
    <property type="match status" value="1"/>
</dbReference>
<reference evidence="4 5" key="1">
    <citation type="journal article" date="2019" name="Nat. Med.">
        <title>A library of human gut bacterial isolates paired with longitudinal multiomics data enables mechanistic microbiome research.</title>
        <authorList>
            <person name="Poyet M."/>
            <person name="Groussin M."/>
            <person name="Gibbons S.M."/>
            <person name="Avila-Pacheco J."/>
            <person name="Jiang X."/>
            <person name="Kearney S.M."/>
            <person name="Perrotta A.R."/>
            <person name="Berdy B."/>
            <person name="Zhao S."/>
            <person name="Lieberman T.D."/>
            <person name="Swanson P.K."/>
            <person name="Smith M."/>
            <person name="Roesemann S."/>
            <person name="Alexander J.E."/>
            <person name="Rich S.A."/>
            <person name="Livny J."/>
            <person name="Vlamakis H."/>
            <person name="Clish C."/>
            <person name="Bullock K."/>
            <person name="Deik A."/>
            <person name="Scott J."/>
            <person name="Pierce K.A."/>
            <person name="Xavier R.J."/>
            <person name="Alm E.J."/>
        </authorList>
    </citation>
    <scope>NUCLEOTIDE SEQUENCE [LARGE SCALE GENOMIC DNA]</scope>
    <source>
        <strain evidence="4 5">BIOML-A4</strain>
    </source>
</reference>
<evidence type="ECO:0000259" key="3">
    <source>
        <dbReference type="Pfam" id="PF20990"/>
    </source>
</evidence>